<protein>
    <submittedName>
        <fullName evidence="1">Uncharacterized protein</fullName>
    </submittedName>
</protein>
<proteinExistence type="predicted"/>
<comment type="caution">
    <text evidence="1">The sequence shown here is derived from an EMBL/GenBank/DDBJ whole genome shotgun (WGS) entry which is preliminary data.</text>
</comment>
<keyword evidence="2" id="KW-1185">Reference proteome</keyword>
<evidence type="ECO:0000313" key="1">
    <source>
        <dbReference type="EMBL" id="CAB1439262.1"/>
    </source>
</evidence>
<accession>A0A9N7UY69</accession>
<dbReference type="EMBL" id="CADEAL010002257">
    <property type="protein sequence ID" value="CAB1439262.1"/>
    <property type="molecule type" value="Genomic_DNA"/>
</dbReference>
<dbReference type="AlphaFoldDB" id="A0A9N7UY69"/>
<sequence length="90" mass="10280">MNASLRTRPGVLHRVCLWVQSPEPFTGQHLDSQRVKDNMRLHVTCGVRKSQQLVWPDAPAPSARALQRTVVADLTVQESVNSRREERSHR</sequence>
<reference evidence="1" key="1">
    <citation type="submission" date="2020-03" db="EMBL/GenBank/DDBJ databases">
        <authorList>
            <person name="Weist P."/>
        </authorList>
    </citation>
    <scope>NUCLEOTIDE SEQUENCE</scope>
</reference>
<dbReference type="Proteomes" id="UP001153269">
    <property type="component" value="Unassembled WGS sequence"/>
</dbReference>
<gene>
    <name evidence="1" type="ORF">PLEPLA_LOCUS27082</name>
</gene>
<evidence type="ECO:0000313" key="2">
    <source>
        <dbReference type="Proteomes" id="UP001153269"/>
    </source>
</evidence>
<organism evidence="1 2">
    <name type="scientific">Pleuronectes platessa</name>
    <name type="common">European plaice</name>
    <dbReference type="NCBI Taxonomy" id="8262"/>
    <lineage>
        <taxon>Eukaryota</taxon>
        <taxon>Metazoa</taxon>
        <taxon>Chordata</taxon>
        <taxon>Craniata</taxon>
        <taxon>Vertebrata</taxon>
        <taxon>Euteleostomi</taxon>
        <taxon>Actinopterygii</taxon>
        <taxon>Neopterygii</taxon>
        <taxon>Teleostei</taxon>
        <taxon>Neoteleostei</taxon>
        <taxon>Acanthomorphata</taxon>
        <taxon>Carangaria</taxon>
        <taxon>Pleuronectiformes</taxon>
        <taxon>Pleuronectoidei</taxon>
        <taxon>Pleuronectidae</taxon>
        <taxon>Pleuronectes</taxon>
    </lineage>
</organism>
<name>A0A9N7UY69_PLEPL</name>